<accession>A0A420W0P1</accession>
<sequence>MNKQIILLMAMVIFMKMAVAQTLQVGDKLPALKFKEVLAPDQEVGLEPHNYKLTILDFWGHGCSSCIESFPKVEKLQAMFGDSIQIIMVNKESKDSTESLFAKRTWIKKPQVKMISGDTLLHKMFDVRAFPRIVWLDEELNVKYIAHAISMNAANIRKFLRGEHLNSKPVIQTDVRTSLFDKTYESDLQSFSYLALTINGLRFSGGDWGTARSITARNVTVLYLIQSAFGGSGSVNWRLPWKTTLNVRNPDLYRRPEHLENPEEWYYKHTYVYHLLVPKGRERDKYEFMKKDLANYFSLKFSWDTISMETLVLKRTGNKDKLKSKGGKGFSTFRRRNESAKGSLFADEKRILRNQPFVAFLNTVGGMIEGTLQKPFVNDTRYDGNVDMEFDGMTLDFFTLEGLNEELERYGLKVVPEIRPIETLVISDQY</sequence>
<protein>
    <recommendedName>
        <fullName evidence="2">Thioredoxin domain-containing protein</fullName>
    </recommendedName>
</protein>
<dbReference type="InterPro" id="IPR013740">
    <property type="entry name" value="Redoxin"/>
</dbReference>
<dbReference type="InterPro" id="IPR036249">
    <property type="entry name" value="Thioredoxin-like_sf"/>
</dbReference>
<evidence type="ECO:0000313" key="3">
    <source>
        <dbReference type="EMBL" id="RKO72136.1"/>
    </source>
</evidence>
<feature type="chain" id="PRO_5019014611" description="Thioredoxin domain-containing protein" evidence="1">
    <location>
        <begin position="21"/>
        <end position="430"/>
    </location>
</feature>
<dbReference type="SUPFAM" id="SSF52833">
    <property type="entry name" value="Thioredoxin-like"/>
    <property type="match status" value="1"/>
</dbReference>
<dbReference type="PROSITE" id="PS51352">
    <property type="entry name" value="THIOREDOXIN_2"/>
    <property type="match status" value="1"/>
</dbReference>
<evidence type="ECO:0000256" key="1">
    <source>
        <dbReference type="SAM" id="SignalP"/>
    </source>
</evidence>
<feature type="signal peptide" evidence="1">
    <location>
        <begin position="1"/>
        <end position="20"/>
    </location>
</feature>
<keyword evidence="1" id="KW-0732">Signal</keyword>
<dbReference type="GO" id="GO:0016491">
    <property type="term" value="F:oxidoreductase activity"/>
    <property type="evidence" value="ECO:0007669"/>
    <property type="project" value="InterPro"/>
</dbReference>
<dbReference type="AlphaFoldDB" id="A0A420W0P1"/>
<dbReference type="Gene3D" id="3.40.30.10">
    <property type="entry name" value="Glutaredoxin"/>
    <property type="match status" value="1"/>
</dbReference>
<proteinExistence type="predicted"/>
<evidence type="ECO:0000313" key="4">
    <source>
        <dbReference type="Proteomes" id="UP000282423"/>
    </source>
</evidence>
<dbReference type="RefSeq" id="WP_121123213.1">
    <property type="nucleotide sequence ID" value="NZ_RBWS01000006.1"/>
</dbReference>
<keyword evidence="4" id="KW-1185">Reference proteome</keyword>
<organism evidence="3 4">
    <name type="scientific">Sphingobacterium puteale</name>
    <dbReference type="NCBI Taxonomy" id="2420510"/>
    <lineage>
        <taxon>Bacteria</taxon>
        <taxon>Pseudomonadati</taxon>
        <taxon>Bacteroidota</taxon>
        <taxon>Sphingobacteriia</taxon>
        <taxon>Sphingobacteriales</taxon>
        <taxon>Sphingobacteriaceae</taxon>
        <taxon>Sphingobacterium</taxon>
    </lineage>
</organism>
<feature type="domain" description="Thioredoxin" evidence="2">
    <location>
        <begin position="23"/>
        <end position="165"/>
    </location>
</feature>
<name>A0A420W0P1_9SPHI</name>
<dbReference type="EMBL" id="RBWS01000006">
    <property type="protein sequence ID" value="RKO72136.1"/>
    <property type="molecule type" value="Genomic_DNA"/>
</dbReference>
<evidence type="ECO:0000259" key="2">
    <source>
        <dbReference type="PROSITE" id="PS51352"/>
    </source>
</evidence>
<comment type="caution">
    <text evidence="3">The sequence shown here is derived from an EMBL/GenBank/DDBJ whole genome shotgun (WGS) entry which is preliminary data.</text>
</comment>
<reference evidence="3 4" key="1">
    <citation type="submission" date="2018-10" db="EMBL/GenBank/DDBJ databases">
        <title>Sphingobacterium sp. M05W1-28.</title>
        <authorList>
            <person name="Cai H."/>
        </authorList>
    </citation>
    <scope>NUCLEOTIDE SEQUENCE [LARGE SCALE GENOMIC DNA]</scope>
    <source>
        <strain evidence="3 4">M05W1-28</strain>
    </source>
</reference>
<dbReference type="InterPro" id="IPR013766">
    <property type="entry name" value="Thioredoxin_domain"/>
</dbReference>
<dbReference type="OrthoDB" id="1118217at2"/>
<gene>
    <name evidence="3" type="ORF">D7322_08580</name>
</gene>
<dbReference type="Pfam" id="PF08534">
    <property type="entry name" value="Redoxin"/>
    <property type="match status" value="1"/>
</dbReference>
<dbReference type="Proteomes" id="UP000282423">
    <property type="component" value="Unassembled WGS sequence"/>
</dbReference>